<proteinExistence type="predicted"/>
<evidence type="ECO:0000313" key="2">
    <source>
        <dbReference type="EMBL" id="UGS34933.1"/>
    </source>
</evidence>
<sequence length="110" mass="11180">MNVNSDGRRDRTAATPAVPSVWRPTSASVTYASIPSRTTGLNGNTRAGPGGGSGRVTISPSGWGGPDESLSATHRPESVSETLKVPSGSCGAVIERLGGGAQPENSYRQA</sequence>
<dbReference type="AlphaFoldDB" id="A0A9E7C021"/>
<evidence type="ECO:0000256" key="1">
    <source>
        <dbReference type="SAM" id="MobiDB-lite"/>
    </source>
</evidence>
<dbReference type="Proteomes" id="UP001162834">
    <property type="component" value="Chromosome"/>
</dbReference>
<gene>
    <name evidence="2" type="ORF">DSM104329_01315</name>
</gene>
<dbReference type="EMBL" id="CP087164">
    <property type="protein sequence ID" value="UGS34933.1"/>
    <property type="molecule type" value="Genomic_DNA"/>
</dbReference>
<keyword evidence="3" id="KW-1185">Reference proteome</keyword>
<protein>
    <submittedName>
        <fullName evidence="2">Uncharacterized protein</fullName>
    </submittedName>
</protein>
<dbReference type="KEGG" id="sbae:DSM104329_01315"/>
<reference evidence="2" key="1">
    <citation type="journal article" date="2022" name="Int. J. Syst. Evol. Microbiol.">
        <title>Pseudomonas aegrilactucae sp. nov. and Pseudomonas morbosilactucae sp. nov., pathogens causing bacterial rot of lettuce in Japan.</title>
        <authorList>
            <person name="Sawada H."/>
            <person name="Fujikawa T."/>
            <person name="Satou M."/>
        </authorList>
    </citation>
    <scope>NUCLEOTIDE SEQUENCE</scope>
    <source>
        <strain evidence="2">0166_1</strain>
    </source>
</reference>
<feature type="compositionally biased region" description="Basic and acidic residues" evidence="1">
    <location>
        <begin position="1"/>
        <end position="12"/>
    </location>
</feature>
<evidence type="ECO:0000313" key="3">
    <source>
        <dbReference type="Proteomes" id="UP001162834"/>
    </source>
</evidence>
<organism evidence="2 3">
    <name type="scientific">Capillimicrobium parvum</name>
    <dbReference type="NCBI Taxonomy" id="2884022"/>
    <lineage>
        <taxon>Bacteria</taxon>
        <taxon>Bacillati</taxon>
        <taxon>Actinomycetota</taxon>
        <taxon>Thermoleophilia</taxon>
        <taxon>Solirubrobacterales</taxon>
        <taxon>Capillimicrobiaceae</taxon>
        <taxon>Capillimicrobium</taxon>
    </lineage>
</organism>
<feature type="region of interest" description="Disordered" evidence="1">
    <location>
        <begin position="1"/>
        <end position="84"/>
    </location>
</feature>
<feature type="compositionally biased region" description="Polar residues" evidence="1">
    <location>
        <begin position="23"/>
        <end position="45"/>
    </location>
</feature>
<name>A0A9E7C021_9ACTN</name>
<accession>A0A9E7C021</accession>